<organism evidence="2 3">
    <name type="scientific">Saguinus oedipus</name>
    <name type="common">Cotton-top tamarin</name>
    <name type="synonym">Oedipomidas oedipus</name>
    <dbReference type="NCBI Taxonomy" id="9490"/>
    <lineage>
        <taxon>Eukaryota</taxon>
        <taxon>Metazoa</taxon>
        <taxon>Chordata</taxon>
        <taxon>Craniata</taxon>
        <taxon>Vertebrata</taxon>
        <taxon>Euteleostomi</taxon>
        <taxon>Mammalia</taxon>
        <taxon>Eutheria</taxon>
        <taxon>Euarchontoglires</taxon>
        <taxon>Primates</taxon>
        <taxon>Haplorrhini</taxon>
        <taxon>Platyrrhini</taxon>
        <taxon>Cebidae</taxon>
        <taxon>Callitrichinae</taxon>
        <taxon>Saguinus</taxon>
    </lineage>
</organism>
<proteinExistence type="predicted"/>
<sequence length="128" mass="14335">MVIPGRETLHECSKSGTMLTKTFPLKILKQYCGRKLSTAALKSLSMHFAEGKQNVVIQVVDKLKGFSIVPEVCETTTHVLSGKPLRTLNVLLGIVRGCWILSYDWVSPVCQLHILKQDVLIERVTLRC</sequence>
<dbReference type="InterPro" id="IPR036420">
    <property type="entry name" value="BRCT_dom_sf"/>
</dbReference>
<evidence type="ECO:0000313" key="3">
    <source>
        <dbReference type="Proteomes" id="UP001266305"/>
    </source>
</evidence>
<evidence type="ECO:0000259" key="1">
    <source>
        <dbReference type="Pfam" id="PF00533"/>
    </source>
</evidence>
<name>A0ABQ9UA90_SAGOE</name>
<dbReference type="InterPro" id="IPR001357">
    <property type="entry name" value="BRCT_dom"/>
</dbReference>
<feature type="domain" description="BRCT" evidence="1">
    <location>
        <begin position="63"/>
        <end position="106"/>
    </location>
</feature>
<reference evidence="2 3" key="1">
    <citation type="submission" date="2023-05" db="EMBL/GenBank/DDBJ databases">
        <title>B98-5 Cell Line De Novo Hybrid Assembly: An Optical Mapping Approach.</title>
        <authorList>
            <person name="Kananen K."/>
            <person name="Auerbach J.A."/>
            <person name="Kautto E."/>
            <person name="Blachly J.S."/>
        </authorList>
    </citation>
    <scope>NUCLEOTIDE SEQUENCE [LARGE SCALE GENOMIC DNA]</scope>
    <source>
        <strain evidence="2">B95-8</strain>
        <tissue evidence="2">Cell line</tissue>
    </source>
</reference>
<protein>
    <submittedName>
        <fullName evidence="2">BRCA1 associated RING domain 1</fullName>
    </submittedName>
</protein>
<dbReference type="SUPFAM" id="SSF52113">
    <property type="entry name" value="BRCT domain"/>
    <property type="match status" value="1"/>
</dbReference>
<dbReference type="PANTHER" id="PTHR14625">
    <property type="entry name" value="MICROCEPHALIN"/>
    <property type="match status" value="1"/>
</dbReference>
<dbReference type="PANTHER" id="PTHR14625:SF3">
    <property type="entry name" value="MICROCEPHALIN"/>
    <property type="match status" value="1"/>
</dbReference>
<dbReference type="EMBL" id="JASSZA010000014">
    <property type="protein sequence ID" value="KAK2093978.1"/>
    <property type="molecule type" value="Genomic_DNA"/>
</dbReference>
<comment type="caution">
    <text evidence="2">The sequence shown here is derived from an EMBL/GenBank/DDBJ whole genome shotgun (WGS) entry which is preliminary data.</text>
</comment>
<dbReference type="InterPro" id="IPR022047">
    <property type="entry name" value="Microcephalin-like"/>
</dbReference>
<evidence type="ECO:0000313" key="2">
    <source>
        <dbReference type="EMBL" id="KAK2093978.1"/>
    </source>
</evidence>
<dbReference type="Gene3D" id="3.40.50.10190">
    <property type="entry name" value="BRCT domain"/>
    <property type="match status" value="1"/>
</dbReference>
<gene>
    <name evidence="2" type="primary">MCPH1_1</name>
    <name evidence="2" type="ORF">P7K49_027716</name>
</gene>
<dbReference type="Pfam" id="PF00533">
    <property type="entry name" value="BRCT"/>
    <property type="match status" value="1"/>
</dbReference>
<dbReference type="Proteomes" id="UP001266305">
    <property type="component" value="Unassembled WGS sequence"/>
</dbReference>
<accession>A0ABQ9UA90</accession>
<dbReference type="CDD" id="cd17736">
    <property type="entry name" value="BRCT_microcephalin_rpt2"/>
    <property type="match status" value="1"/>
</dbReference>
<keyword evidence="3" id="KW-1185">Reference proteome</keyword>